<name>A0A2T2XAV7_9FIRM</name>
<evidence type="ECO:0008006" key="4">
    <source>
        <dbReference type="Google" id="ProtNLM"/>
    </source>
</evidence>
<protein>
    <recommendedName>
        <fullName evidence="4">DoxX family protein</fullName>
    </recommendedName>
</protein>
<dbReference type="EMBL" id="PXYW01000061">
    <property type="protein sequence ID" value="PSR31600.1"/>
    <property type="molecule type" value="Genomic_DNA"/>
</dbReference>
<dbReference type="AlphaFoldDB" id="A0A2T2XAV7"/>
<evidence type="ECO:0000313" key="3">
    <source>
        <dbReference type="Proteomes" id="UP000242972"/>
    </source>
</evidence>
<accession>A0A2T2XAV7</accession>
<reference evidence="2 3" key="1">
    <citation type="journal article" date="2014" name="BMC Genomics">
        <title>Comparison of environmental and isolate Sulfobacillus genomes reveals diverse carbon, sulfur, nitrogen, and hydrogen metabolisms.</title>
        <authorList>
            <person name="Justice N.B."/>
            <person name="Norman A."/>
            <person name="Brown C.T."/>
            <person name="Singh A."/>
            <person name="Thomas B.C."/>
            <person name="Banfield J.F."/>
        </authorList>
    </citation>
    <scope>NUCLEOTIDE SEQUENCE [LARGE SCALE GENOMIC DNA]</scope>
    <source>
        <strain evidence="2">AMDSBA4</strain>
    </source>
</reference>
<comment type="caution">
    <text evidence="2">The sequence shown here is derived from an EMBL/GenBank/DDBJ whole genome shotgun (WGS) entry which is preliminary data.</text>
</comment>
<keyword evidence="1" id="KW-0812">Transmembrane</keyword>
<gene>
    <name evidence="2" type="ORF">C7B46_16660</name>
</gene>
<feature type="transmembrane region" description="Helical" evidence="1">
    <location>
        <begin position="86"/>
        <end position="104"/>
    </location>
</feature>
<keyword evidence="1" id="KW-1133">Transmembrane helix</keyword>
<sequence length="139" mass="15858">MSLLKIWLQLLRFIDGAYFVWRGIHKWLTSPTVWLVPRVTKALPTTPLAPFIRAWVFPHLVAFGLTLGTIEVVFGLALLTPRFRAVGASVLLVLNALFFFTLGFAEPHDLALNLIMGTLNLMFIRVDPRFVHYTPKRNQ</sequence>
<proteinExistence type="predicted"/>
<evidence type="ECO:0000256" key="1">
    <source>
        <dbReference type="SAM" id="Phobius"/>
    </source>
</evidence>
<feature type="transmembrane region" description="Helical" evidence="1">
    <location>
        <begin position="56"/>
        <end position="79"/>
    </location>
</feature>
<organism evidence="2 3">
    <name type="scientific">Sulfobacillus benefaciens</name>
    <dbReference type="NCBI Taxonomy" id="453960"/>
    <lineage>
        <taxon>Bacteria</taxon>
        <taxon>Bacillati</taxon>
        <taxon>Bacillota</taxon>
        <taxon>Clostridia</taxon>
        <taxon>Eubacteriales</taxon>
        <taxon>Clostridiales Family XVII. Incertae Sedis</taxon>
        <taxon>Sulfobacillus</taxon>
    </lineage>
</organism>
<keyword evidence="1" id="KW-0472">Membrane</keyword>
<dbReference type="Proteomes" id="UP000242972">
    <property type="component" value="Unassembled WGS sequence"/>
</dbReference>
<evidence type="ECO:0000313" key="2">
    <source>
        <dbReference type="EMBL" id="PSR31600.1"/>
    </source>
</evidence>